<feature type="compositionally biased region" description="Polar residues" evidence="1">
    <location>
        <begin position="188"/>
        <end position="198"/>
    </location>
</feature>
<sequence length="280" mass="31025">KFFLPKPLPASAASLCSSAGQMGKARAELEGWKADMLAELEDALRSNEKEKITLEEELVLQRCKSRAANTFLTTAGISSALVWGATKNRFNTILRTSFSIGAALFSGVWMCERSLHSSVLSIAAAHGTRMQRELSNIIMTKNLHNPASPINKVFYPEHVYDDSSQEKPLIRWRIRSFYEETVAADSLNDTTSSKTLPSGSEPKERTRNPSGDASTGLGDLISDPLDCIFGYPEEGGETLHSDKAVVSRRALRAYKRQQRRHHARHHKNSAEHASTEILTI</sequence>
<feature type="compositionally biased region" description="Basic residues" evidence="1">
    <location>
        <begin position="255"/>
        <end position="267"/>
    </location>
</feature>
<reference evidence="2" key="1">
    <citation type="submission" date="2015-07" db="EMBL/GenBank/DDBJ databases">
        <title>Transcriptome Assembly of Anthurium amnicola.</title>
        <authorList>
            <person name="Suzuki J."/>
        </authorList>
    </citation>
    <scope>NUCLEOTIDE SEQUENCE</scope>
</reference>
<name>A0A1D1YBH6_9ARAE</name>
<gene>
    <name evidence="2" type="ORF">g.18265</name>
</gene>
<dbReference type="PANTHER" id="PTHR35986:SF1">
    <property type="entry name" value="OS10G0430800 PROTEIN"/>
    <property type="match status" value="1"/>
</dbReference>
<feature type="region of interest" description="Disordered" evidence="1">
    <location>
        <begin position="255"/>
        <end position="280"/>
    </location>
</feature>
<dbReference type="AlphaFoldDB" id="A0A1D1YBH6"/>
<feature type="non-terminal residue" evidence="2">
    <location>
        <position position="1"/>
    </location>
</feature>
<accession>A0A1D1YBH6</accession>
<dbReference type="PANTHER" id="PTHR35986">
    <property type="entry name" value="EXPRESSED PROTEIN"/>
    <property type="match status" value="1"/>
</dbReference>
<organism evidence="2">
    <name type="scientific">Anthurium amnicola</name>
    <dbReference type="NCBI Taxonomy" id="1678845"/>
    <lineage>
        <taxon>Eukaryota</taxon>
        <taxon>Viridiplantae</taxon>
        <taxon>Streptophyta</taxon>
        <taxon>Embryophyta</taxon>
        <taxon>Tracheophyta</taxon>
        <taxon>Spermatophyta</taxon>
        <taxon>Magnoliopsida</taxon>
        <taxon>Liliopsida</taxon>
        <taxon>Araceae</taxon>
        <taxon>Pothoideae</taxon>
        <taxon>Potheae</taxon>
        <taxon>Anthurium</taxon>
    </lineage>
</organism>
<protein>
    <submittedName>
        <fullName evidence="2">Uncharacterized protein</fullName>
    </submittedName>
</protein>
<evidence type="ECO:0000256" key="1">
    <source>
        <dbReference type="SAM" id="MobiDB-lite"/>
    </source>
</evidence>
<feature type="region of interest" description="Disordered" evidence="1">
    <location>
        <begin position="188"/>
        <end position="219"/>
    </location>
</feature>
<proteinExistence type="predicted"/>
<dbReference type="EMBL" id="GDJX01015956">
    <property type="protein sequence ID" value="JAT51980.1"/>
    <property type="molecule type" value="Transcribed_RNA"/>
</dbReference>
<evidence type="ECO:0000313" key="2">
    <source>
        <dbReference type="EMBL" id="JAT51980.1"/>
    </source>
</evidence>